<proteinExistence type="predicted"/>
<protein>
    <submittedName>
        <fullName evidence="1">Uncharacterized protein</fullName>
    </submittedName>
</protein>
<comment type="caution">
    <text evidence="1">The sequence shown here is derived from an EMBL/GenBank/DDBJ whole genome shotgun (WGS) entry which is preliminary data.</text>
</comment>
<evidence type="ECO:0000313" key="2">
    <source>
        <dbReference type="Proteomes" id="UP000887013"/>
    </source>
</evidence>
<dbReference type="AlphaFoldDB" id="A0A8X6U919"/>
<keyword evidence="2" id="KW-1185">Reference proteome</keyword>
<dbReference type="EMBL" id="BMAW01077219">
    <property type="protein sequence ID" value="GFU05226.1"/>
    <property type="molecule type" value="Genomic_DNA"/>
</dbReference>
<reference evidence="1" key="1">
    <citation type="submission" date="2020-08" db="EMBL/GenBank/DDBJ databases">
        <title>Multicomponent nature underlies the extraordinary mechanical properties of spider dragline silk.</title>
        <authorList>
            <person name="Kono N."/>
            <person name="Nakamura H."/>
            <person name="Mori M."/>
            <person name="Yoshida Y."/>
            <person name="Ohtoshi R."/>
            <person name="Malay A.D."/>
            <person name="Moran D.A.P."/>
            <person name="Tomita M."/>
            <person name="Numata K."/>
            <person name="Arakawa K."/>
        </authorList>
    </citation>
    <scope>NUCLEOTIDE SEQUENCE</scope>
</reference>
<organism evidence="1 2">
    <name type="scientific">Nephila pilipes</name>
    <name type="common">Giant wood spider</name>
    <name type="synonym">Nephila maculata</name>
    <dbReference type="NCBI Taxonomy" id="299642"/>
    <lineage>
        <taxon>Eukaryota</taxon>
        <taxon>Metazoa</taxon>
        <taxon>Ecdysozoa</taxon>
        <taxon>Arthropoda</taxon>
        <taxon>Chelicerata</taxon>
        <taxon>Arachnida</taxon>
        <taxon>Araneae</taxon>
        <taxon>Araneomorphae</taxon>
        <taxon>Entelegynae</taxon>
        <taxon>Araneoidea</taxon>
        <taxon>Nephilidae</taxon>
        <taxon>Nephila</taxon>
    </lineage>
</organism>
<evidence type="ECO:0000313" key="1">
    <source>
        <dbReference type="EMBL" id="GFU05226.1"/>
    </source>
</evidence>
<accession>A0A8X6U919</accession>
<sequence>MEEFGIMKPLCVVPARVSSDDKLVKQVIRILHNFKIQKLDNSDKNALLTFQNTRNWYNEVIKNLLLSFSEVKDVKSLSKIFNQSAFVVTVRYQSRESNNKKKSLSEQKTTNRKSALSFSLGIRSRLKSILTRSPRAGEQAGEVFPLHGSQRTIAKGSSTVSSIFIPSYFRFVLLGLRHFKFRIRHFEFANVIPIDLMLP</sequence>
<gene>
    <name evidence="1" type="ORF">NPIL_426441</name>
</gene>
<name>A0A8X6U919_NEPPI</name>
<dbReference type="Proteomes" id="UP000887013">
    <property type="component" value="Unassembled WGS sequence"/>
</dbReference>